<sequence>MSHGPPKCLKANCAPTTLGTCCQDLLKLCRGLEYNGAHCNLCLPSSINSPASASRVAGITGMCHHAQLIVLVFLVETGFLHVPQAGVKLPTSGDPPTSASQSTGIEGVITVPGRSIFKVYFAASFDALHTFFNLSVS</sequence>
<dbReference type="PRINTS" id="PR02045">
    <property type="entry name" value="F138DOMAIN"/>
</dbReference>
<reference evidence="1" key="3">
    <citation type="submission" date="2025-09" db="UniProtKB">
        <authorList>
            <consortium name="Ensembl"/>
        </authorList>
    </citation>
    <scope>IDENTIFICATION</scope>
</reference>
<dbReference type="PANTHER" id="PTHR12138:SF162">
    <property type="entry name" value="CHROMOSOME UNDETERMINED SCAFFOLD_275, WHOLE GENOME SHOTGUN SEQUENCE"/>
    <property type="match status" value="1"/>
</dbReference>
<protein>
    <submittedName>
        <fullName evidence="1">Uncharacterized protein</fullName>
    </submittedName>
</protein>
<name>A0A8I5NCS4_PAPAN</name>
<accession>A0A8I5NCS4</accession>
<organism evidence="1 2">
    <name type="scientific">Papio anubis</name>
    <name type="common">Olive baboon</name>
    <dbReference type="NCBI Taxonomy" id="9555"/>
    <lineage>
        <taxon>Eukaryota</taxon>
        <taxon>Metazoa</taxon>
        <taxon>Chordata</taxon>
        <taxon>Craniata</taxon>
        <taxon>Vertebrata</taxon>
        <taxon>Euteleostomi</taxon>
        <taxon>Mammalia</taxon>
        <taxon>Eutheria</taxon>
        <taxon>Euarchontoglires</taxon>
        <taxon>Primates</taxon>
        <taxon>Haplorrhini</taxon>
        <taxon>Catarrhini</taxon>
        <taxon>Cercopithecidae</taxon>
        <taxon>Cercopithecinae</taxon>
        <taxon>Papio</taxon>
    </lineage>
</organism>
<evidence type="ECO:0000313" key="2">
    <source>
        <dbReference type="Proteomes" id="UP000028761"/>
    </source>
</evidence>
<dbReference type="Proteomes" id="UP000028761">
    <property type="component" value="Chromosome 4"/>
</dbReference>
<dbReference type="GeneTree" id="ENSGT01120000271815"/>
<reference evidence="1 2" key="1">
    <citation type="submission" date="2012-03" db="EMBL/GenBank/DDBJ databases">
        <title>Whole Genome Assembly of Papio anubis.</title>
        <authorList>
            <person name="Liu Y.L."/>
            <person name="Abraham K.A."/>
            <person name="Akbar H.A."/>
            <person name="Ali S.A."/>
            <person name="Anosike U.A."/>
            <person name="Aqrawi P.A."/>
            <person name="Arias F.A."/>
            <person name="Attaway T.A."/>
            <person name="Awwad R.A."/>
            <person name="Babu C.B."/>
            <person name="Bandaranaike D.B."/>
            <person name="Battles P.B."/>
            <person name="Bell A.B."/>
            <person name="Beltran B.B."/>
            <person name="Berhane-Mersha D.B."/>
            <person name="Bess C.B."/>
            <person name="Bickham C.B."/>
            <person name="Bolden T.B."/>
            <person name="Carter K.C."/>
            <person name="Chau D.C."/>
            <person name="Chavez A.C."/>
            <person name="Clerc-Blankenburg K.C."/>
            <person name="Coyle M.C."/>
            <person name="Dao M.D."/>
            <person name="Davila M.L.D."/>
            <person name="Davy-Carroll L.D."/>
            <person name="Denson S.D."/>
            <person name="Dinh H.D."/>
            <person name="Fernandez S.F."/>
            <person name="Fernando P.F."/>
            <person name="Forbes L.F."/>
            <person name="Francis C.F."/>
            <person name="Francisco L.F."/>
            <person name="Fu Q.F."/>
            <person name="Garcia-Iii R.G."/>
            <person name="Garrett T.G."/>
            <person name="Gross S.G."/>
            <person name="Gubbala S.G."/>
            <person name="Hirani K.H."/>
            <person name="Hogues M.H."/>
            <person name="Hollins B.H."/>
            <person name="Jackson L.J."/>
            <person name="Javaid M.J."/>
            <person name="Jhangiani S.J."/>
            <person name="Johnson A.J."/>
            <person name="Johnson B.J."/>
            <person name="Jones J.J."/>
            <person name="Joshi V.J."/>
            <person name="Kalu J.K."/>
            <person name="Khan N.K."/>
            <person name="Korchina V.K."/>
            <person name="Kovar C.K."/>
            <person name="Lago L.L."/>
            <person name="Lara F.L."/>
            <person name="Le T.-K.L."/>
            <person name="Lee S.L."/>
            <person name="Legall-Iii F.L."/>
            <person name="Lemon S.L."/>
            <person name="Liu J.L."/>
            <person name="Liu Y.-S.L."/>
            <person name="Liyanage D.L."/>
            <person name="Lopez J.L."/>
            <person name="Lorensuhewa L.L."/>
            <person name="Mata R.M."/>
            <person name="Mathew T.M."/>
            <person name="Mercado C.M."/>
            <person name="Mercado I.M."/>
            <person name="Morales K.M."/>
            <person name="Morgan M.M."/>
            <person name="Munidasa M.M."/>
            <person name="Ngo D.N."/>
            <person name="Nguyen L.N."/>
            <person name="Nguyen T.N."/>
            <person name="Nguyen N.N."/>
            <person name="Obregon M.O."/>
            <person name="Okwuonu G.O."/>
            <person name="Ongeri F.O."/>
            <person name="Onwere C.O."/>
            <person name="Osifeso I.O."/>
            <person name="Parra A.P."/>
            <person name="Patil S.P."/>
            <person name="Perez A.P."/>
            <person name="Perez Y.P."/>
            <person name="Pham C.P."/>
            <person name="Pu L.-L.P."/>
            <person name="Puazo M.P."/>
            <person name="Quiroz J.Q."/>
            <person name="Rouhana J.R."/>
            <person name="Ruiz M.R."/>
            <person name="Ruiz S.-J.R."/>
            <person name="Saada N.S."/>
            <person name="Santibanez J.S."/>
            <person name="Scheel M.S."/>
            <person name="Schneider B.S."/>
            <person name="Simmons D.S."/>
            <person name="Sisson I.S."/>
            <person name="Tang L.-Y.T."/>
            <person name="Thornton R.T."/>
            <person name="Tisius J.T."/>
            <person name="Toledanes G.T."/>
            <person name="Trejos Z.T."/>
            <person name="Usmani K.U."/>
            <person name="Varghese R.V."/>
            <person name="Vattathil S.V."/>
            <person name="Vee V.V."/>
            <person name="Walker D.W."/>
            <person name="Weissenberger G.W."/>
            <person name="White C.W."/>
            <person name="Williams A.W."/>
            <person name="Woodworth J.W."/>
            <person name="Wright R.W."/>
            <person name="Zhu Y.Z."/>
            <person name="Han Y.H."/>
            <person name="Newsham I.N."/>
            <person name="Nazareth L.N."/>
            <person name="Worley K.W."/>
            <person name="Muzny D.M."/>
            <person name="Rogers J.R."/>
            <person name="Gibbs R.G."/>
        </authorList>
    </citation>
    <scope>NUCLEOTIDE SEQUENCE [LARGE SCALE GENOMIC DNA]</scope>
</reference>
<dbReference type="PANTHER" id="PTHR12138">
    <property type="entry name" value="PRIMATE-EXPANDED PROTEIN FAMILY"/>
    <property type="match status" value="1"/>
</dbReference>
<proteinExistence type="predicted"/>
<keyword evidence="2" id="KW-1185">Reference proteome</keyword>
<reference evidence="1" key="2">
    <citation type="submission" date="2025-08" db="UniProtKB">
        <authorList>
            <consortium name="Ensembl"/>
        </authorList>
    </citation>
    <scope>IDENTIFICATION</scope>
</reference>
<evidence type="ECO:0000313" key="1">
    <source>
        <dbReference type="Ensembl" id="ENSPANP00000059497.1"/>
    </source>
</evidence>
<dbReference type="AlphaFoldDB" id="A0A8I5NCS4"/>
<dbReference type="Ensembl" id="ENSPANT00000067357.1">
    <property type="protein sequence ID" value="ENSPANP00000059497.1"/>
    <property type="gene ID" value="ENSPANG00000045532.1"/>
</dbReference>